<sequence length="392" mass="44668">MAAYLQKPEGSEEFHQIVYFLNTSHIRYALTENLTIYVSLIQQFWQTATTRTLDNREIEITATIDRKVRVVTEASVRRHLKLEDSNGISILPTTEIFDQLALMGYVSNSDKLTFQKGQFSPQYRFLIHIILHCLSSKKTAWEHFSSNIATALIYLATNRTFNFSNMIFDGMVKNMDRPKFSRSSIRQETKVHQPSSPTYTHVADEAASTGVDVRHGGVATNVTSLNAGQGSGNIDKTSSMPHDSSLLRVNILGSNEGRMKHNELMNLVTTLSDIVLALETDLKQTKKVYGAAYTKLIMKVKKLKNILKTSQARRKAKRKDKGKCIMEESESAMTKTKRQQNKKDLVIRQLCDYKRSLIKKRGKGLLEFMKQLKLLLRKNGKILEQELKLMKS</sequence>
<evidence type="ECO:0000313" key="1">
    <source>
        <dbReference type="EMBL" id="GEU74252.1"/>
    </source>
</evidence>
<accession>A0A6L2MNC7</accession>
<gene>
    <name evidence="1" type="ORF">Tci_046230</name>
</gene>
<proteinExistence type="predicted"/>
<reference evidence="1" key="1">
    <citation type="journal article" date="2019" name="Sci. Rep.">
        <title>Draft genome of Tanacetum cinerariifolium, the natural source of mosquito coil.</title>
        <authorList>
            <person name="Yamashiro T."/>
            <person name="Shiraishi A."/>
            <person name="Satake H."/>
            <person name="Nakayama K."/>
        </authorList>
    </citation>
    <scope>NUCLEOTIDE SEQUENCE</scope>
</reference>
<dbReference type="AlphaFoldDB" id="A0A6L2MNC7"/>
<comment type="caution">
    <text evidence="1">The sequence shown here is derived from an EMBL/GenBank/DDBJ whole genome shotgun (WGS) entry which is preliminary data.</text>
</comment>
<dbReference type="EMBL" id="BKCJ010006851">
    <property type="protein sequence ID" value="GEU74252.1"/>
    <property type="molecule type" value="Genomic_DNA"/>
</dbReference>
<protein>
    <submittedName>
        <fullName evidence="1">Synaptobrevin, longin-like domain protein</fullName>
    </submittedName>
</protein>
<organism evidence="1">
    <name type="scientific">Tanacetum cinerariifolium</name>
    <name type="common">Dalmatian daisy</name>
    <name type="synonym">Chrysanthemum cinerariifolium</name>
    <dbReference type="NCBI Taxonomy" id="118510"/>
    <lineage>
        <taxon>Eukaryota</taxon>
        <taxon>Viridiplantae</taxon>
        <taxon>Streptophyta</taxon>
        <taxon>Embryophyta</taxon>
        <taxon>Tracheophyta</taxon>
        <taxon>Spermatophyta</taxon>
        <taxon>Magnoliopsida</taxon>
        <taxon>eudicotyledons</taxon>
        <taxon>Gunneridae</taxon>
        <taxon>Pentapetalae</taxon>
        <taxon>asterids</taxon>
        <taxon>campanulids</taxon>
        <taxon>Asterales</taxon>
        <taxon>Asteraceae</taxon>
        <taxon>Asteroideae</taxon>
        <taxon>Anthemideae</taxon>
        <taxon>Anthemidinae</taxon>
        <taxon>Tanacetum</taxon>
    </lineage>
</organism>
<name>A0A6L2MNC7_TANCI</name>